<dbReference type="Pfam" id="PF06866">
    <property type="entry name" value="DUF1256"/>
    <property type="match status" value="1"/>
</dbReference>
<dbReference type="EMBL" id="JBBMFJ010000020">
    <property type="protein sequence ID" value="MEQ2563536.1"/>
    <property type="molecule type" value="Genomic_DNA"/>
</dbReference>
<dbReference type="GO" id="GO:0006508">
    <property type="term" value="P:proteolysis"/>
    <property type="evidence" value="ECO:0007669"/>
    <property type="project" value="UniProtKB-KW"/>
</dbReference>
<accession>A0ABV1HN77</accession>
<protein>
    <submittedName>
        <fullName evidence="1">Spore protease YyaC</fullName>
    </submittedName>
</protein>
<proteinExistence type="predicted"/>
<organism evidence="1 2">
    <name type="scientific">Ventrimonas faecis</name>
    <dbReference type="NCBI Taxonomy" id="3133170"/>
    <lineage>
        <taxon>Bacteria</taxon>
        <taxon>Bacillati</taxon>
        <taxon>Bacillota</taxon>
        <taxon>Clostridia</taxon>
        <taxon>Lachnospirales</taxon>
        <taxon>Lachnospiraceae</taxon>
        <taxon>Ventrimonas</taxon>
    </lineage>
</organism>
<dbReference type="RefSeq" id="WP_349229665.1">
    <property type="nucleotide sequence ID" value="NZ_JBBMFJ010000020.1"/>
</dbReference>
<dbReference type="InterPro" id="IPR009665">
    <property type="entry name" value="YyaC"/>
</dbReference>
<dbReference type="NCBIfam" id="TIGR02841">
    <property type="entry name" value="spore_YyaC"/>
    <property type="match status" value="1"/>
</dbReference>
<name>A0ABV1HN77_9FIRM</name>
<sequence length="199" mass="21971">MKKRIREQDIYYFDSGEQEDTGLCAGMLRQMIGEIMCRENRKGILLFCIGTDRSTGDSLGPLIGHKLRDLQRKNGRVQVVGTLDCPVHAMNLEQAIFMVRRCYPDHVIVAVDASVGRSEHVGCITLGKGALRPGLGVCKELQAVGDIFITGIVGGCGSCDPLMLQSVRLSVVMRMADYICDSVRQALVPETHNFCRRVL</sequence>
<keyword evidence="1" id="KW-0378">Hydrolase</keyword>
<comment type="caution">
    <text evidence="1">The sequence shown here is derived from an EMBL/GenBank/DDBJ whole genome shotgun (WGS) entry which is preliminary data.</text>
</comment>
<gene>
    <name evidence="1" type="primary">yyaC</name>
    <name evidence="1" type="ORF">WMO41_10270</name>
</gene>
<reference evidence="1 2" key="1">
    <citation type="submission" date="2024-03" db="EMBL/GenBank/DDBJ databases">
        <title>Human intestinal bacterial collection.</title>
        <authorList>
            <person name="Pauvert C."/>
            <person name="Hitch T.C.A."/>
            <person name="Clavel T."/>
        </authorList>
    </citation>
    <scope>NUCLEOTIDE SEQUENCE [LARGE SCALE GENOMIC DNA]</scope>
    <source>
        <strain evidence="1 2">CLA-AP-H27</strain>
    </source>
</reference>
<dbReference type="InterPro" id="IPR023430">
    <property type="entry name" value="Pept_HybD-like_dom_sf"/>
</dbReference>
<dbReference type="Proteomes" id="UP001437460">
    <property type="component" value="Unassembled WGS sequence"/>
</dbReference>
<evidence type="ECO:0000313" key="2">
    <source>
        <dbReference type="Proteomes" id="UP001437460"/>
    </source>
</evidence>
<dbReference type="GO" id="GO:0008233">
    <property type="term" value="F:peptidase activity"/>
    <property type="evidence" value="ECO:0007669"/>
    <property type="project" value="UniProtKB-KW"/>
</dbReference>
<evidence type="ECO:0000313" key="1">
    <source>
        <dbReference type="EMBL" id="MEQ2563536.1"/>
    </source>
</evidence>
<keyword evidence="1" id="KW-0645">Protease</keyword>
<dbReference type="SUPFAM" id="SSF53163">
    <property type="entry name" value="HybD-like"/>
    <property type="match status" value="1"/>
</dbReference>
<keyword evidence="2" id="KW-1185">Reference proteome</keyword>